<dbReference type="AlphaFoldDB" id="A0A9P1C4C9"/>
<dbReference type="EMBL" id="CAMXCT020000899">
    <property type="protein sequence ID" value="CAL1137943.1"/>
    <property type="molecule type" value="Genomic_DNA"/>
</dbReference>
<evidence type="ECO:0000313" key="2">
    <source>
        <dbReference type="EMBL" id="CAL4771880.1"/>
    </source>
</evidence>
<sequence length="175" mass="19278">MWAMVKTWVSFGNADLNVPPDPNFIGPPSLIWGDADVLCSIDATQRTLTATVLASEREITANRDYQLTIFVKNPTLTIPPVEESPTNVWQLDTFDSPSSSGVLPIFRDSITLKGYPVYNKARQWVVRNQDPVTGVSYRNGLSAIPGLFIQLQLPTKLISGDIVLIQAPAGFLFND</sequence>
<protein>
    <submittedName>
        <fullName evidence="2">Cap-specific mRNA (Nucleoside-2'-O-)-methyltransferase</fullName>
    </submittedName>
</protein>
<feature type="non-terminal residue" evidence="1">
    <location>
        <position position="1"/>
    </location>
</feature>
<comment type="caution">
    <text evidence="1">The sequence shown here is derived from an EMBL/GenBank/DDBJ whole genome shotgun (WGS) entry which is preliminary data.</text>
</comment>
<dbReference type="EMBL" id="CAMXCT030000899">
    <property type="protein sequence ID" value="CAL4771880.1"/>
    <property type="molecule type" value="Genomic_DNA"/>
</dbReference>
<gene>
    <name evidence="1" type="ORF">C1SCF055_LOCUS12095</name>
</gene>
<dbReference type="EMBL" id="CAMXCT010000899">
    <property type="protein sequence ID" value="CAI3984568.1"/>
    <property type="molecule type" value="Genomic_DNA"/>
</dbReference>
<evidence type="ECO:0000313" key="1">
    <source>
        <dbReference type="EMBL" id="CAI3984568.1"/>
    </source>
</evidence>
<proteinExistence type="predicted"/>
<organism evidence="1">
    <name type="scientific">Cladocopium goreaui</name>
    <dbReference type="NCBI Taxonomy" id="2562237"/>
    <lineage>
        <taxon>Eukaryota</taxon>
        <taxon>Sar</taxon>
        <taxon>Alveolata</taxon>
        <taxon>Dinophyceae</taxon>
        <taxon>Suessiales</taxon>
        <taxon>Symbiodiniaceae</taxon>
        <taxon>Cladocopium</taxon>
    </lineage>
</organism>
<keyword evidence="3" id="KW-1185">Reference proteome</keyword>
<reference evidence="1" key="1">
    <citation type="submission" date="2022-10" db="EMBL/GenBank/DDBJ databases">
        <authorList>
            <person name="Chen Y."/>
            <person name="Dougan E. K."/>
            <person name="Chan C."/>
            <person name="Rhodes N."/>
            <person name="Thang M."/>
        </authorList>
    </citation>
    <scope>NUCLEOTIDE SEQUENCE</scope>
</reference>
<accession>A0A9P1C4C9</accession>
<name>A0A9P1C4C9_9DINO</name>
<reference evidence="2 3" key="2">
    <citation type="submission" date="2024-05" db="EMBL/GenBank/DDBJ databases">
        <authorList>
            <person name="Chen Y."/>
            <person name="Shah S."/>
            <person name="Dougan E. K."/>
            <person name="Thang M."/>
            <person name="Chan C."/>
        </authorList>
    </citation>
    <scope>NUCLEOTIDE SEQUENCE [LARGE SCALE GENOMIC DNA]</scope>
</reference>
<dbReference type="Proteomes" id="UP001152797">
    <property type="component" value="Unassembled WGS sequence"/>
</dbReference>
<evidence type="ECO:0000313" key="3">
    <source>
        <dbReference type="Proteomes" id="UP001152797"/>
    </source>
</evidence>